<name>D9SDC7_GALCS</name>
<dbReference type="GO" id="GO:0016020">
    <property type="term" value="C:membrane"/>
    <property type="evidence" value="ECO:0007669"/>
    <property type="project" value="InterPro"/>
</dbReference>
<gene>
    <name evidence="6" type="ordered locus">Galf_2730</name>
</gene>
<reference evidence="6 7" key="1">
    <citation type="submission" date="2010-08" db="EMBL/GenBank/DDBJ databases">
        <title>Complete sequence of Gallionella capsiferriformans ES-2.</title>
        <authorList>
            <consortium name="US DOE Joint Genome Institute"/>
            <person name="Lucas S."/>
            <person name="Copeland A."/>
            <person name="Lapidus A."/>
            <person name="Cheng J.-F."/>
            <person name="Bruce D."/>
            <person name="Goodwin L."/>
            <person name="Pitluck S."/>
            <person name="Chertkov O."/>
            <person name="Davenport K.W."/>
            <person name="Detter J.C."/>
            <person name="Han C."/>
            <person name="Tapia R."/>
            <person name="Land M."/>
            <person name="Hauser L."/>
            <person name="Chang Y.-J."/>
            <person name="Jeffries C."/>
            <person name="Kyrpides N."/>
            <person name="Ivanova N."/>
            <person name="Mikhailova N."/>
            <person name="Shelobolina E.S."/>
            <person name="Picardal F."/>
            <person name="Roden E."/>
            <person name="Emerson D."/>
            <person name="Woyke T."/>
        </authorList>
    </citation>
    <scope>NUCLEOTIDE SEQUENCE [LARGE SCALE GENOMIC DNA]</scope>
    <source>
        <strain evidence="6 7">ES-2</strain>
    </source>
</reference>
<evidence type="ECO:0000256" key="3">
    <source>
        <dbReference type="PROSITE-ProRule" id="PRU00284"/>
    </source>
</evidence>
<feature type="transmembrane region" description="Helical" evidence="4">
    <location>
        <begin position="12"/>
        <end position="31"/>
    </location>
</feature>
<keyword evidence="4" id="KW-0472">Membrane</keyword>
<comment type="similarity">
    <text evidence="2">Belongs to the methyl-accepting chemotaxis (MCP) protein family.</text>
</comment>
<dbReference type="Pfam" id="PF00015">
    <property type="entry name" value="MCPsignal"/>
    <property type="match status" value="1"/>
</dbReference>
<dbReference type="Proteomes" id="UP000001235">
    <property type="component" value="Chromosome"/>
</dbReference>
<dbReference type="PANTHER" id="PTHR43531:SF11">
    <property type="entry name" value="METHYL-ACCEPTING CHEMOTAXIS PROTEIN 3"/>
    <property type="match status" value="1"/>
</dbReference>
<dbReference type="eggNOG" id="COG0840">
    <property type="taxonomic scope" value="Bacteria"/>
</dbReference>
<evidence type="ECO:0000259" key="5">
    <source>
        <dbReference type="PROSITE" id="PS50111"/>
    </source>
</evidence>
<feature type="transmembrane region" description="Helical" evidence="4">
    <location>
        <begin position="51"/>
        <end position="73"/>
    </location>
</feature>
<evidence type="ECO:0000256" key="4">
    <source>
        <dbReference type="SAM" id="Phobius"/>
    </source>
</evidence>
<dbReference type="STRING" id="395494.Galf_2730"/>
<proteinExistence type="inferred from homology"/>
<dbReference type="GO" id="GO:0006935">
    <property type="term" value="P:chemotaxis"/>
    <property type="evidence" value="ECO:0007669"/>
    <property type="project" value="UniProtKB-KW"/>
</dbReference>
<dbReference type="RefSeq" id="WP_013294628.1">
    <property type="nucleotide sequence ID" value="NC_014394.1"/>
</dbReference>
<dbReference type="OrthoDB" id="9816265at2"/>
<keyword evidence="4" id="KW-0812">Transmembrane</keyword>
<sequence length="419" mass="46757">MPLEIGKIRQRQLTVALLTAMICASGVYLMHTPFHDWLHQASGLSDQIADATGTAIIVLISFMVSNLVSITLFKDIILGMAATQETLSASLNCSEKIIQSAADELNELPSLTSLFNDQLQSVTVETERSAFQIMERLQLIERVIDSLLETVTTSQQEISTRVNQDDTESNIQLIQNLNQYIQDRLIEANQDRDSIAIVVEQARSMQALVNMIKDISAQTNLLALNAAIEAARAGQFGRGFAVVADEVRRLSGSTELAVAKVQDGISNVVKLIDDQFGSKLEDSCIIKQQQLLEKFSAHLDNMRESYLQLKLRDEEMIAHLEKTSQTLSSMFMDVMASIQFQDITRQQVEQVQKSLNKLDSRISDMVGMMRNKHFIDTPSIKAQFDNIYSEYVMASQREIHQIAVAGANLLGAPNKIELF</sequence>
<dbReference type="InterPro" id="IPR051310">
    <property type="entry name" value="MCP_chemotaxis"/>
</dbReference>
<keyword evidence="7" id="KW-1185">Reference proteome</keyword>
<protein>
    <submittedName>
        <fullName evidence="6">Methyl-accepting chemotaxis sensory transducer</fullName>
    </submittedName>
</protein>
<dbReference type="PANTHER" id="PTHR43531">
    <property type="entry name" value="PROTEIN ICFG"/>
    <property type="match status" value="1"/>
</dbReference>
<keyword evidence="1" id="KW-0145">Chemotaxis</keyword>
<keyword evidence="4" id="KW-1133">Transmembrane helix</keyword>
<evidence type="ECO:0000256" key="1">
    <source>
        <dbReference type="ARBA" id="ARBA00022500"/>
    </source>
</evidence>
<evidence type="ECO:0000313" key="7">
    <source>
        <dbReference type="Proteomes" id="UP000001235"/>
    </source>
</evidence>
<dbReference type="InterPro" id="IPR004089">
    <property type="entry name" value="MCPsignal_dom"/>
</dbReference>
<dbReference type="AlphaFoldDB" id="D9SDC7"/>
<evidence type="ECO:0000256" key="2">
    <source>
        <dbReference type="ARBA" id="ARBA00029447"/>
    </source>
</evidence>
<dbReference type="HOGENOM" id="CLU_053474_0_0_4"/>
<keyword evidence="3" id="KW-0807">Transducer</keyword>
<accession>D9SDC7</accession>
<dbReference type="GO" id="GO:0007165">
    <property type="term" value="P:signal transduction"/>
    <property type="evidence" value="ECO:0007669"/>
    <property type="project" value="UniProtKB-KW"/>
</dbReference>
<dbReference type="SMART" id="SM00283">
    <property type="entry name" value="MA"/>
    <property type="match status" value="1"/>
</dbReference>
<dbReference type="KEGG" id="gca:Galf_2730"/>
<dbReference type="PROSITE" id="PS50111">
    <property type="entry name" value="CHEMOTAXIS_TRANSDUC_2"/>
    <property type="match status" value="1"/>
</dbReference>
<organism evidence="6 7">
    <name type="scientific">Gallionella capsiferriformans (strain ES-2)</name>
    <name type="common">Gallionella ferruginea capsiferriformans (strain ES-2)</name>
    <dbReference type="NCBI Taxonomy" id="395494"/>
    <lineage>
        <taxon>Bacteria</taxon>
        <taxon>Pseudomonadati</taxon>
        <taxon>Pseudomonadota</taxon>
        <taxon>Betaproteobacteria</taxon>
        <taxon>Nitrosomonadales</taxon>
        <taxon>Gallionellaceae</taxon>
        <taxon>Gallionella</taxon>
    </lineage>
</organism>
<dbReference type="EMBL" id="CP002159">
    <property type="protein sequence ID" value="ADL56725.1"/>
    <property type="molecule type" value="Genomic_DNA"/>
</dbReference>
<dbReference type="Gene3D" id="1.10.287.950">
    <property type="entry name" value="Methyl-accepting chemotaxis protein"/>
    <property type="match status" value="1"/>
</dbReference>
<evidence type="ECO:0000313" key="6">
    <source>
        <dbReference type="EMBL" id="ADL56725.1"/>
    </source>
</evidence>
<feature type="domain" description="Methyl-accepting transducer" evidence="5">
    <location>
        <begin position="193"/>
        <end position="274"/>
    </location>
</feature>
<dbReference type="SUPFAM" id="SSF58104">
    <property type="entry name" value="Methyl-accepting chemotaxis protein (MCP) signaling domain"/>
    <property type="match status" value="1"/>
</dbReference>